<dbReference type="EMBL" id="VLJT01000014">
    <property type="protein sequence ID" value="TWH17941.1"/>
    <property type="molecule type" value="Genomic_DNA"/>
</dbReference>
<proteinExistence type="predicted"/>
<feature type="chain" id="PRO_5039028838" description="Secreted protein" evidence="2">
    <location>
        <begin position="27"/>
        <end position="161"/>
    </location>
</feature>
<accession>A0A562E842</accession>
<evidence type="ECO:0000256" key="1">
    <source>
        <dbReference type="SAM" id="MobiDB-lite"/>
    </source>
</evidence>
<gene>
    <name evidence="3" type="ORF">L618_001700000870</name>
</gene>
<evidence type="ECO:0000313" key="4">
    <source>
        <dbReference type="Proteomes" id="UP000317573"/>
    </source>
</evidence>
<comment type="caution">
    <text evidence="3">The sequence shown here is derived from an EMBL/GenBank/DDBJ whole genome shotgun (WGS) entry which is preliminary data.</text>
</comment>
<feature type="region of interest" description="Disordered" evidence="1">
    <location>
        <begin position="138"/>
        <end position="161"/>
    </location>
</feature>
<dbReference type="AlphaFoldDB" id="A0A562E842"/>
<name>A0A562E842_RHORH</name>
<protein>
    <recommendedName>
        <fullName evidence="5">Secreted protein</fullName>
    </recommendedName>
</protein>
<feature type="signal peptide" evidence="2">
    <location>
        <begin position="1"/>
        <end position="26"/>
    </location>
</feature>
<sequence>MKTRTVRGITVLAAAGATAFAAPALASAEPIDFQPIPIGCPAGIGSVDTETVLAEEDAEPGQIEYEIEQEGSGGGQINWLNLRTLQLGGGVLPEAIDEDEPAVALQTGDGLVVSAVWGAHQNADGQGCFLLPGVDLTNVPPAPAPDDNGGGEAGEGDEAPA</sequence>
<dbReference type="Proteomes" id="UP000317573">
    <property type="component" value="Unassembled WGS sequence"/>
</dbReference>
<evidence type="ECO:0000313" key="3">
    <source>
        <dbReference type="EMBL" id="TWH17941.1"/>
    </source>
</evidence>
<dbReference type="RefSeq" id="WP_145691568.1">
    <property type="nucleotide sequence ID" value="NZ_VLJT01000014.1"/>
</dbReference>
<reference evidence="3 4" key="1">
    <citation type="submission" date="2019-07" db="EMBL/GenBank/DDBJ databases">
        <title>Genome sequencing of lignin-degrading bacterial isolates.</title>
        <authorList>
            <person name="Gladden J."/>
        </authorList>
    </citation>
    <scope>NUCLEOTIDE SEQUENCE [LARGE SCALE GENOMIC DNA]</scope>
    <source>
        <strain evidence="3 4">J45</strain>
    </source>
</reference>
<evidence type="ECO:0000256" key="2">
    <source>
        <dbReference type="SAM" id="SignalP"/>
    </source>
</evidence>
<evidence type="ECO:0008006" key="5">
    <source>
        <dbReference type="Google" id="ProtNLM"/>
    </source>
</evidence>
<organism evidence="3 4">
    <name type="scientific">Rhodococcus rhodochrous J45</name>
    <dbReference type="NCBI Taxonomy" id="935266"/>
    <lineage>
        <taxon>Bacteria</taxon>
        <taxon>Bacillati</taxon>
        <taxon>Actinomycetota</taxon>
        <taxon>Actinomycetes</taxon>
        <taxon>Mycobacteriales</taxon>
        <taxon>Nocardiaceae</taxon>
        <taxon>Rhodococcus</taxon>
    </lineage>
</organism>
<keyword evidence="2" id="KW-0732">Signal</keyword>